<feature type="region of interest" description="Disordered" evidence="4">
    <location>
        <begin position="1"/>
        <end position="50"/>
    </location>
</feature>
<dbReference type="PATRIC" id="fig|953739.5.peg.3644"/>
<dbReference type="STRING" id="953739.SVEN_1533"/>
<feature type="domain" description="HTH araC/xylS-type" evidence="5">
    <location>
        <begin position="263"/>
        <end position="364"/>
    </location>
</feature>
<evidence type="ECO:0000256" key="3">
    <source>
        <dbReference type="ARBA" id="ARBA00023163"/>
    </source>
</evidence>
<organism evidence="6 7">
    <name type="scientific">Streptomyces venezuelae (strain ATCC 10712 / CBS 650.69 / DSM 40230 / JCM 4526 / NBRC 13096 / PD 04745)</name>
    <dbReference type="NCBI Taxonomy" id="953739"/>
    <lineage>
        <taxon>Bacteria</taxon>
        <taxon>Bacillati</taxon>
        <taxon>Actinomycetota</taxon>
        <taxon>Actinomycetes</taxon>
        <taxon>Kitasatosporales</taxon>
        <taxon>Streptomycetaceae</taxon>
        <taxon>Streptomyces</taxon>
    </lineage>
</organism>
<sequence>MGGADGSPGGVGASSGGVGSSSDGVGASSGGAGASSGGAGASSGGVDGSCFRTRDVDEAREELDARYYANRMDVVDRERRPFAARFDTVALGPLVIGDLSCGADVRMSFGELGAYHLNAPLSGRMEMRQGGSPIVATTGQALLLDPAGDTYLDRWTGDCRTLSVKVGAAELRDRLEQLIGRAPQGPLVFAPGLDITRGPGLSWVRFARQVAAEALAGEGLARHELVARPLQEALLNGLLLAAEHPWREALAHPGEPRRPAPVKRAMDAVRERPEHPFTTTELATLARVSVRRLQESFREYVGMSPMAYVREVRLDRVREELRAAAPDEASVSEVAWRWGFAHQGRFAARYREKFGESPSATLRGGR</sequence>
<keyword evidence="3" id="KW-0804">Transcription</keyword>
<dbReference type="InterPro" id="IPR050204">
    <property type="entry name" value="AraC_XylS_family_regulators"/>
</dbReference>
<reference evidence="6 7" key="1">
    <citation type="journal article" date="2011" name="BMC Genomics">
        <title>Genome-wide analysis of the role of GlnR in Streptomyces venezuelae provides new insights into global nitrogen regulation in actinomycetes.</title>
        <authorList>
            <person name="Pullan S.T."/>
            <person name="Bibb M.J."/>
            <person name="Merrick M."/>
        </authorList>
    </citation>
    <scope>NUCLEOTIDE SEQUENCE [LARGE SCALE GENOMIC DNA]</scope>
    <source>
        <strain evidence="6">ATCC 10712</strain>
    </source>
</reference>
<dbReference type="Gene3D" id="1.10.10.60">
    <property type="entry name" value="Homeodomain-like"/>
    <property type="match status" value="1"/>
</dbReference>
<dbReference type="PROSITE" id="PS01124">
    <property type="entry name" value="HTH_ARAC_FAMILY_2"/>
    <property type="match status" value="1"/>
</dbReference>
<dbReference type="Pfam" id="PF12833">
    <property type="entry name" value="HTH_18"/>
    <property type="match status" value="1"/>
</dbReference>
<dbReference type="AlphaFoldDB" id="F2RGK9"/>
<dbReference type="HOGENOM" id="CLU_047930_0_1_11"/>
<evidence type="ECO:0000313" key="6">
    <source>
        <dbReference type="EMBL" id="CCA54820.1"/>
    </source>
</evidence>
<dbReference type="InterPro" id="IPR018060">
    <property type="entry name" value="HTH_AraC"/>
</dbReference>
<dbReference type="PROSITE" id="PS00041">
    <property type="entry name" value="HTH_ARAC_FAMILY_1"/>
    <property type="match status" value="1"/>
</dbReference>
<dbReference type="GO" id="GO:0003700">
    <property type="term" value="F:DNA-binding transcription factor activity"/>
    <property type="evidence" value="ECO:0007669"/>
    <property type="project" value="InterPro"/>
</dbReference>
<feature type="compositionally biased region" description="Gly residues" evidence="4">
    <location>
        <begin position="27"/>
        <end position="47"/>
    </location>
</feature>
<evidence type="ECO:0000256" key="2">
    <source>
        <dbReference type="ARBA" id="ARBA00023125"/>
    </source>
</evidence>
<dbReference type="InterPro" id="IPR018062">
    <property type="entry name" value="HTH_AraC-typ_CS"/>
</dbReference>
<dbReference type="Proteomes" id="UP000006854">
    <property type="component" value="Chromosome"/>
</dbReference>
<evidence type="ECO:0000313" key="7">
    <source>
        <dbReference type="Proteomes" id="UP000006854"/>
    </source>
</evidence>
<evidence type="ECO:0000259" key="5">
    <source>
        <dbReference type="PROSITE" id="PS01124"/>
    </source>
</evidence>
<dbReference type="InterPro" id="IPR035418">
    <property type="entry name" value="AraC-bd_2"/>
</dbReference>
<protein>
    <submittedName>
        <fullName evidence="6">Transcriptional regulator, AraC family</fullName>
    </submittedName>
</protein>
<evidence type="ECO:0000256" key="4">
    <source>
        <dbReference type="SAM" id="MobiDB-lite"/>
    </source>
</evidence>
<dbReference type="SUPFAM" id="SSF46689">
    <property type="entry name" value="Homeodomain-like"/>
    <property type="match status" value="2"/>
</dbReference>
<feature type="compositionally biased region" description="Gly residues" evidence="4">
    <location>
        <begin position="1"/>
        <end position="19"/>
    </location>
</feature>
<dbReference type="KEGG" id="sve:SVEN_1533"/>
<dbReference type="PANTHER" id="PTHR46796">
    <property type="entry name" value="HTH-TYPE TRANSCRIPTIONAL ACTIVATOR RHAS-RELATED"/>
    <property type="match status" value="1"/>
</dbReference>
<dbReference type="Pfam" id="PF14525">
    <property type="entry name" value="AraC_binding_2"/>
    <property type="match status" value="1"/>
</dbReference>
<keyword evidence="7" id="KW-1185">Reference proteome</keyword>
<keyword evidence="2" id="KW-0238">DNA-binding</keyword>
<dbReference type="EMBL" id="FR845719">
    <property type="protein sequence ID" value="CCA54820.1"/>
    <property type="molecule type" value="Genomic_DNA"/>
</dbReference>
<dbReference type="InterPro" id="IPR009057">
    <property type="entry name" value="Homeodomain-like_sf"/>
</dbReference>
<gene>
    <name evidence="6" type="ordered locus">SVEN_1533</name>
</gene>
<name>F2RGK9_STRVP</name>
<dbReference type="eggNOG" id="COG2207">
    <property type="taxonomic scope" value="Bacteria"/>
</dbReference>
<evidence type="ECO:0000256" key="1">
    <source>
        <dbReference type="ARBA" id="ARBA00023015"/>
    </source>
</evidence>
<dbReference type="SMART" id="SM00342">
    <property type="entry name" value="HTH_ARAC"/>
    <property type="match status" value="1"/>
</dbReference>
<dbReference type="GO" id="GO:0043565">
    <property type="term" value="F:sequence-specific DNA binding"/>
    <property type="evidence" value="ECO:0007669"/>
    <property type="project" value="InterPro"/>
</dbReference>
<proteinExistence type="predicted"/>
<keyword evidence="1" id="KW-0805">Transcription regulation</keyword>
<dbReference type="PANTHER" id="PTHR46796:SF12">
    <property type="entry name" value="HTH-TYPE DNA-BINDING TRANSCRIPTIONAL ACTIVATOR EUTR"/>
    <property type="match status" value="1"/>
</dbReference>
<accession>F2RGK9</accession>